<reference evidence="2 3" key="1">
    <citation type="submission" date="2024-09" db="EMBL/GenBank/DDBJ databases">
        <authorList>
            <person name="Sun Q."/>
            <person name="Mori K."/>
        </authorList>
    </citation>
    <scope>NUCLEOTIDE SEQUENCE [LARGE SCALE GENOMIC DNA]</scope>
    <source>
        <strain evidence="2 3">CCM 8545</strain>
    </source>
</reference>
<evidence type="ECO:0000313" key="2">
    <source>
        <dbReference type="EMBL" id="MFC0179042.1"/>
    </source>
</evidence>
<organism evidence="2 3">
    <name type="scientific">Thorsellia kenyensis</name>
    <dbReference type="NCBI Taxonomy" id="1549888"/>
    <lineage>
        <taxon>Bacteria</taxon>
        <taxon>Pseudomonadati</taxon>
        <taxon>Pseudomonadota</taxon>
        <taxon>Gammaproteobacteria</taxon>
        <taxon>Enterobacterales</taxon>
        <taxon>Thorselliaceae</taxon>
        <taxon>Thorsellia</taxon>
    </lineage>
</organism>
<evidence type="ECO:0000256" key="1">
    <source>
        <dbReference type="SAM" id="Phobius"/>
    </source>
</evidence>
<sequence>MFSIFPIFLLIISGFLSKKFFINNDVFWSYIDKLVYYLFFPALLVLEINAAVFSSEVIKGIVVTSVSTVLVAIVLFFTKPLIKSNRLFTSLFQGSIRYNSYIFLALSASLFSEKGVAIAGVFIAYMIVITNVMSVVVMNLYGDSDNKKMHLLSLLLFLKIL</sequence>
<evidence type="ECO:0008006" key="4">
    <source>
        <dbReference type="Google" id="ProtNLM"/>
    </source>
</evidence>
<keyword evidence="1" id="KW-0472">Membrane</keyword>
<protein>
    <recommendedName>
        <fullName evidence="4">AEC family transporter</fullName>
    </recommendedName>
</protein>
<gene>
    <name evidence="2" type="ORF">ACFFIT_02850</name>
</gene>
<dbReference type="Proteomes" id="UP001589758">
    <property type="component" value="Unassembled WGS sequence"/>
</dbReference>
<comment type="caution">
    <text evidence="2">The sequence shown here is derived from an EMBL/GenBank/DDBJ whole genome shotgun (WGS) entry which is preliminary data.</text>
</comment>
<keyword evidence="1" id="KW-0812">Transmembrane</keyword>
<keyword evidence="1" id="KW-1133">Transmembrane helix</keyword>
<feature type="transmembrane region" description="Helical" evidence="1">
    <location>
        <begin position="58"/>
        <end position="78"/>
    </location>
</feature>
<feature type="transmembrane region" description="Helical" evidence="1">
    <location>
        <begin position="6"/>
        <end position="22"/>
    </location>
</feature>
<evidence type="ECO:0000313" key="3">
    <source>
        <dbReference type="Proteomes" id="UP001589758"/>
    </source>
</evidence>
<dbReference type="RefSeq" id="WP_385876136.1">
    <property type="nucleotide sequence ID" value="NZ_JBHLXE010000027.1"/>
</dbReference>
<proteinExistence type="predicted"/>
<dbReference type="EMBL" id="JBHLXE010000027">
    <property type="protein sequence ID" value="MFC0179042.1"/>
    <property type="molecule type" value="Genomic_DNA"/>
</dbReference>
<feature type="transmembrane region" description="Helical" evidence="1">
    <location>
        <begin position="117"/>
        <end position="141"/>
    </location>
</feature>
<accession>A0ABV6C7U7</accession>
<name>A0ABV6C7U7_9GAMM</name>
<keyword evidence="3" id="KW-1185">Reference proteome</keyword>
<feature type="transmembrane region" description="Helical" evidence="1">
    <location>
        <begin position="34"/>
        <end position="52"/>
    </location>
</feature>